<dbReference type="PROSITE" id="PS00639">
    <property type="entry name" value="THIOL_PROTEASE_HIS"/>
    <property type="match status" value="1"/>
</dbReference>
<feature type="domain" description="Peptidase C1A papain C-terminal" evidence="8">
    <location>
        <begin position="114"/>
        <end position="324"/>
    </location>
</feature>
<evidence type="ECO:0008006" key="12">
    <source>
        <dbReference type="Google" id="ProtNLM"/>
    </source>
</evidence>
<dbReference type="Proteomes" id="UP001159042">
    <property type="component" value="Unassembled WGS sequence"/>
</dbReference>
<gene>
    <name evidence="10" type="ORF">NQ315_010491</name>
</gene>
<dbReference type="CDD" id="cd02248">
    <property type="entry name" value="Peptidase_C1A"/>
    <property type="match status" value="1"/>
</dbReference>
<evidence type="ECO:0000256" key="6">
    <source>
        <dbReference type="ARBA" id="ARBA00023157"/>
    </source>
</evidence>
<dbReference type="Pfam" id="PF00112">
    <property type="entry name" value="Peptidase_C1"/>
    <property type="match status" value="1"/>
</dbReference>
<evidence type="ECO:0000256" key="2">
    <source>
        <dbReference type="ARBA" id="ARBA00022670"/>
    </source>
</evidence>
<comment type="similarity">
    <text evidence="1">Belongs to the peptidase C1 family.</text>
</comment>
<keyword evidence="6" id="KW-1015">Disulfide bond</keyword>
<dbReference type="SMART" id="SM00645">
    <property type="entry name" value="Pept_C1"/>
    <property type="match status" value="1"/>
</dbReference>
<evidence type="ECO:0000256" key="4">
    <source>
        <dbReference type="ARBA" id="ARBA00022807"/>
    </source>
</evidence>
<dbReference type="GO" id="GO:0006508">
    <property type="term" value="P:proteolysis"/>
    <property type="evidence" value="ECO:0007669"/>
    <property type="project" value="UniProtKB-KW"/>
</dbReference>
<dbReference type="InterPro" id="IPR000169">
    <property type="entry name" value="Pept_cys_AS"/>
</dbReference>
<dbReference type="PRINTS" id="PR00705">
    <property type="entry name" value="PAPAIN"/>
</dbReference>
<keyword evidence="11" id="KW-1185">Reference proteome</keyword>
<dbReference type="Pfam" id="PF08246">
    <property type="entry name" value="Inhibitor_I29"/>
    <property type="match status" value="1"/>
</dbReference>
<proteinExistence type="inferred from homology"/>
<dbReference type="Gene3D" id="3.90.70.10">
    <property type="entry name" value="Cysteine proteinases"/>
    <property type="match status" value="1"/>
</dbReference>
<evidence type="ECO:0000256" key="1">
    <source>
        <dbReference type="ARBA" id="ARBA00008455"/>
    </source>
</evidence>
<keyword evidence="5" id="KW-0865">Zymogen</keyword>
<protein>
    <recommendedName>
        <fullName evidence="12">Cathepsin L</fullName>
    </recommendedName>
</protein>
<evidence type="ECO:0000256" key="3">
    <source>
        <dbReference type="ARBA" id="ARBA00022801"/>
    </source>
</evidence>
<keyword evidence="3" id="KW-0378">Hydrolase</keyword>
<evidence type="ECO:0000313" key="10">
    <source>
        <dbReference type="EMBL" id="KAJ8921586.1"/>
    </source>
</evidence>
<dbReference type="GO" id="GO:0008234">
    <property type="term" value="F:cysteine-type peptidase activity"/>
    <property type="evidence" value="ECO:0007669"/>
    <property type="project" value="UniProtKB-KW"/>
</dbReference>
<dbReference type="PANTHER" id="PTHR12411">
    <property type="entry name" value="CYSTEINE PROTEASE FAMILY C1-RELATED"/>
    <property type="match status" value="1"/>
</dbReference>
<dbReference type="InterPro" id="IPR039417">
    <property type="entry name" value="Peptidase_C1A_papain-like"/>
</dbReference>
<name>A0AAV8W4N4_9CUCU</name>
<reference evidence="10 11" key="1">
    <citation type="journal article" date="2023" name="Insect Mol. Biol.">
        <title>Genome sequencing provides insights into the evolution of gene families encoding plant cell wall-degrading enzymes in longhorned beetles.</title>
        <authorList>
            <person name="Shin N.R."/>
            <person name="Okamura Y."/>
            <person name="Kirsch R."/>
            <person name="Pauchet Y."/>
        </authorList>
    </citation>
    <scope>NUCLEOTIDE SEQUENCE [LARGE SCALE GENOMIC DNA]</scope>
    <source>
        <strain evidence="10">EAD_L_NR</strain>
    </source>
</reference>
<dbReference type="InterPro" id="IPR000668">
    <property type="entry name" value="Peptidase_C1A_C"/>
</dbReference>
<feature type="domain" description="Cathepsin propeptide inhibitor" evidence="9">
    <location>
        <begin position="28"/>
        <end position="88"/>
    </location>
</feature>
<evidence type="ECO:0000259" key="9">
    <source>
        <dbReference type="SMART" id="SM00848"/>
    </source>
</evidence>
<dbReference type="InterPro" id="IPR013128">
    <property type="entry name" value="Peptidase_C1A"/>
</dbReference>
<comment type="caution">
    <text evidence="10">The sequence shown here is derived from an EMBL/GenBank/DDBJ whole genome shotgun (WGS) entry which is preliminary data.</text>
</comment>
<dbReference type="SUPFAM" id="SSF54001">
    <property type="entry name" value="Cysteine proteinases"/>
    <property type="match status" value="1"/>
</dbReference>
<keyword evidence="4" id="KW-0788">Thiol protease</keyword>
<keyword evidence="2" id="KW-0645">Protease</keyword>
<dbReference type="InterPro" id="IPR025661">
    <property type="entry name" value="Pept_asp_AS"/>
</dbReference>
<feature type="signal peptide" evidence="7">
    <location>
        <begin position="1"/>
        <end position="19"/>
    </location>
</feature>
<evidence type="ECO:0000256" key="7">
    <source>
        <dbReference type="SAM" id="SignalP"/>
    </source>
</evidence>
<organism evidence="10 11">
    <name type="scientific">Exocentrus adspersus</name>
    <dbReference type="NCBI Taxonomy" id="1586481"/>
    <lineage>
        <taxon>Eukaryota</taxon>
        <taxon>Metazoa</taxon>
        <taxon>Ecdysozoa</taxon>
        <taxon>Arthropoda</taxon>
        <taxon>Hexapoda</taxon>
        <taxon>Insecta</taxon>
        <taxon>Pterygota</taxon>
        <taxon>Neoptera</taxon>
        <taxon>Endopterygota</taxon>
        <taxon>Coleoptera</taxon>
        <taxon>Polyphaga</taxon>
        <taxon>Cucujiformia</taxon>
        <taxon>Chrysomeloidea</taxon>
        <taxon>Cerambycidae</taxon>
        <taxon>Lamiinae</taxon>
        <taxon>Acanthocinini</taxon>
        <taxon>Exocentrus</taxon>
    </lineage>
</organism>
<evidence type="ECO:0000259" key="8">
    <source>
        <dbReference type="SMART" id="SM00645"/>
    </source>
</evidence>
<dbReference type="EMBL" id="JANEYG010000009">
    <property type="protein sequence ID" value="KAJ8921586.1"/>
    <property type="molecule type" value="Genomic_DNA"/>
</dbReference>
<dbReference type="PROSITE" id="PS00640">
    <property type="entry name" value="THIOL_PROTEASE_ASN"/>
    <property type="match status" value="1"/>
</dbReference>
<keyword evidence="7" id="KW-0732">Signal</keyword>
<dbReference type="InterPro" id="IPR025660">
    <property type="entry name" value="Pept_his_AS"/>
</dbReference>
<accession>A0AAV8W4N4</accession>
<feature type="chain" id="PRO_5043631036" description="Cathepsin L" evidence="7">
    <location>
        <begin position="20"/>
        <end position="325"/>
    </location>
</feature>
<dbReference type="InterPro" id="IPR013201">
    <property type="entry name" value="Prot_inhib_I29"/>
</dbReference>
<dbReference type="FunFam" id="3.90.70.10:FF:000006">
    <property type="entry name" value="Cathepsin S"/>
    <property type="match status" value="1"/>
</dbReference>
<sequence>MKFLAILFTAAVVVDVLVSTAITDRELWSKFKQKYGRDYRNLKEEQLRYSIFQSNLRIIDQHNEKYAKGETSYSMGVTKFTDMTPAEFRATLNYNVTINPRQSTIRDRTVRDTLPETVNWVEKGVVTEVKNQESCGACWAFSTTGAVEGAYALKTGNLVSLSEQNLMDCSVGNAGCSGGNMQFAYDYIKEYGIESEEDYKYEANGNECHFDPEKSVTKISKYETVSMGEEWSLEYAAATVGPISVAIDATGLQHYISGIFDDPSCSGIMLNHGVLVVGYGTDDGKEYWLVKNSWGADWGEEGYVRMTRNDYNQCGIATSATYPIV</sequence>
<dbReference type="InterPro" id="IPR038765">
    <property type="entry name" value="Papain-like_cys_pep_sf"/>
</dbReference>
<dbReference type="AlphaFoldDB" id="A0AAV8W4N4"/>
<dbReference type="PROSITE" id="PS00139">
    <property type="entry name" value="THIOL_PROTEASE_CYS"/>
    <property type="match status" value="1"/>
</dbReference>
<dbReference type="SMART" id="SM00848">
    <property type="entry name" value="Inhibitor_I29"/>
    <property type="match status" value="1"/>
</dbReference>
<evidence type="ECO:0000313" key="11">
    <source>
        <dbReference type="Proteomes" id="UP001159042"/>
    </source>
</evidence>
<evidence type="ECO:0000256" key="5">
    <source>
        <dbReference type="ARBA" id="ARBA00023145"/>
    </source>
</evidence>